<evidence type="ECO:0000313" key="4">
    <source>
        <dbReference type="Proteomes" id="UP001222296"/>
    </source>
</evidence>
<protein>
    <recommendedName>
        <fullName evidence="5">Pentapeptide MXKDX repeat protein</fullName>
    </recommendedName>
</protein>
<organism evidence="3 4">
    <name type="scientific">Glaesserella parasuis</name>
    <name type="common">Haemophilus parasuis</name>
    <dbReference type="NCBI Taxonomy" id="738"/>
    <lineage>
        <taxon>Bacteria</taxon>
        <taxon>Pseudomonadati</taxon>
        <taxon>Pseudomonadota</taxon>
        <taxon>Gammaproteobacteria</taxon>
        <taxon>Pasteurellales</taxon>
        <taxon>Pasteurellaceae</taxon>
        <taxon>Glaesserella</taxon>
    </lineage>
</organism>
<evidence type="ECO:0000313" key="3">
    <source>
        <dbReference type="EMBL" id="WGE10442.1"/>
    </source>
</evidence>
<evidence type="ECO:0000256" key="1">
    <source>
        <dbReference type="SAM" id="MobiDB-lite"/>
    </source>
</evidence>
<keyword evidence="2" id="KW-0732">Signal</keyword>
<dbReference type="Proteomes" id="UP001222296">
    <property type="component" value="Chromosome"/>
</dbReference>
<feature type="chain" id="PRO_5042532565" description="Pentapeptide MXKDX repeat protein" evidence="2">
    <location>
        <begin position="25"/>
        <end position="76"/>
    </location>
</feature>
<gene>
    <name evidence="3" type="ORF">QBL01_02180</name>
</gene>
<feature type="region of interest" description="Disordered" evidence="1">
    <location>
        <begin position="46"/>
        <end position="76"/>
    </location>
</feature>
<proteinExistence type="predicted"/>
<sequence length="76" mass="8727">MKTLLKVLMTTSLVSIATINTANAEMMDDCKNKMGADCQTMENMKHSEMKKNHMMKSDDMKKDGMMKSDKMKKEKM</sequence>
<feature type="signal peptide" evidence="2">
    <location>
        <begin position="1"/>
        <end position="24"/>
    </location>
</feature>
<dbReference type="EMBL" id="CP121769">
    <property type="protein sequence ID" value="WGE10442.1"/>
    <property type="molecule type" value="Genomic_DNA"/>
</dbReference>
<name>A0AAJ6AF83_GLAPU</name>
<dbReference type="AlphaFoldDB" id="A0AAJ6AF83"/>
<evidence type="ECO:0008006" key="5">
    <source>
        <dbReference type="Google" id="ProtNLM"/>
    </source>
</evidence>
<evidence type="ECO:0000256" key="2">
    <source>
        <dbReference type="SAM" id="SignalP"/>
    </source>
</evidence>
<accession>A0AAJ6AF83</accession>
<reference evidence="3" key="1">
    <citation type="submission" date="2023-04" db="EMBL/GenBank/DDBJ databases">
        <title>Molecular characterization of the Integrative and Conjugative elements harboring multidrug-resistance gene from Glaesserella (Haemophilus) parasuis.</title>
        <authorList>
            <person name="Che Y."/>
            <person name="Zhou L."/>
        </authorList>
    </citation>
    <scope>NUCLEOTIDE SEQUENCE</scope>
    <source>
        <strain evidence="3">Z44</strain>
    </source>
</reference>
<dbReference type="RefSeq" id="WP_235686179.1">
    <property type="nucleotide sequence ID" value="NZ_CP054198.1"/>
</dbReference>